<gene>
    <name evidence="4" type="ORF">FHS55_001994</name>
</gene>
<dbReference type="EMBL" id="JACICD010000003">
    <property type="protein sequence ID" value="MBB3771395.1"/>
    <property type="molecule type" value="Genomic_DNA"/>
</dbReference>
<comment type="similarity">
    <text evidence="1">To bacterial alkanal monooxygenase alpha and beta chains.</text>
</comment>
<dbReference type="InterPro" id="IPR011251">
    <property type="entry name" value="Luciferase-like_dom"/>
</dbReference>
<accession>A0A839Z9E2</accession>
<proteinExistence type="predicted"/>
<sequence>MTRDTQNRLATVPLSVLDLSFVTSGGTGPQALRSTIELARLVDTLGFERFWVAEHHNLPSVASGAPDVMAGQILAATQRIRVGSGGVMLPNHAPLMVAERFKVLEALYPGRVDLGLGRAPGTDQLTAHALRRRQDIDPGDDFLDRLKELMLWDSGLWPADHPYRNIKVMPVDVNLPPLWLLGSSGYSARLAAQIGVGFAFAHHFAQHDVLDAMLSYRAAFQPSDRLDQPHAILALSVVCAPSDEEAEWLAGSVDLAHLKRARGDYGPVPTPEEAAAFPYSEADRAFMRRNREKVLVGGPAKVAAGLERFLDSTLADELMITTPIHDFAAKARSYELVKALQRVPVAL</sequence>
<organism evidence="4 5">
    <name type="scientific">Ancylobacter tetraedralis</name>
    <dbReference type="NCBI Taxonomy" id="217068"/>
    <lineage>
        <taxon>Bacteria</taxon>
        <taxon>Pseudomonadati</taxon>
        <taxon>Pseudomonadota</taxon>
        <taxon>Alphaproteobacteria</taxon>
        <taxon>Hyphomicrobiales</taxon>
        <taxon>Xanthobacteraceae</taxon>
        <taxon>Ancylobacter</taxon>
    </lineage>
</organism>
<evidence type="ECO:0000256" key="2">
    <source>
        <dbReference type="ARBA" id="ARBA00074555"/>
    </source>
</evidence>
<feature type="domain" description="Luciferase-like" evidence="3">
    <location>
        <begin position="16"/>
        <end position="308"/>
    </location>
</feature>
<dbReference type="Gene3D" id="3.20.20.30">
    <property type="entry name" value="Luciferase-like domain"/>
    <property type="match status" value="1"/>
</dbReference>
<dbReference type="GO" id="GO:0005829">
    <property type="term" value="C:cytosol"/>
    <property type="evidence" value="ECO:0007669"/>
    <property type="project" value="TreeGrafter"/>
</dbReference>
<evidence type="ECO:0000256" key="1">
    <source>
        <dbReference type="ARBA" id="ARBA00007789"/>
    </source>
</evidence>
<dbReference type="FunFam" id="3.20.20.30:FF:000002">
    <property type="entry name" value="LLM class flavin-dependent oxidoreductase"/>
    <property type="match status" value="1"/>
</dbReference>
<dbReference type="NCBIfam" id="TIGR03558">
    <property type="entry name" value="oxido_grp_1"/>
    <property type="match status" value="1"/>
</dbReference>
<dbReference type="RefSeq" id="WP_183189556.1">
    <property type="nucleotide sequence ID" value="NZ_JACICD010000003.1"/>
</dbReference>
<keyword evidence="5" id="KW-1185">Reference proteome</keyword>
<dbReference type="InterPro" id="IPR050766">
    <property type="entry name" value="Bact_Lucif_Oxidored"/>
</dbReference>
<dbReference type="GO" id="GO:0016705">
    <property type="term" value="F:oxidoreductase activity, acting on paired donors, with incorporation or reduction of molecular oxygen"/>
    <property type="evidence" value="ECO:0007669"/>
    <property type="project" value="InterPro"/>
</dbReference>
<evidence type="ECO:0000313" key="4">
    <source>
        <dbReference type="EMBL" id="MBB3771395.1"/>
    </source>
</evidence>
<dbReference type="SUPFAM" id="SSF51679">
    <property type="entry name" value="Bacterial luciferase-like"/>
    <property type="match status" value="1"/>
</dbReference>
<dbReference type="CDD" id="cd00347">
    <property type="entry name" value="Flavin_utilizing_monoxygenases"/>
    <property type="match status" value="1"/>
</dbReference>
<protein>
    <recommendedName>
        <fullName evidence="2">Luciferase-like monooxygenase</fullName>
    </recommendedName>
</protein>
<dbReference type="Pfam" id="PF00296">
    <property type="entry name" value="Bac_luciferase"/>
    <property type="match status" value="1"/>
</dbReference>
<dbReference type="AlphaFoldDB" id="A0A839Z9E2"/>
<comment type="caution">
    <text evidence="4">The sequence shown here is derived from an EMBL/GenBank/DDBJ whole genome shotgun (WGS) entry which is preliminary data.</text>
</comment>
<name>A0A839Z9E2_9HYPH</name>
<evidence type="ECO:0000259" key="3">
    <source>
        <dbReference type="Pfam" id="PF00296"/>
    </source>
</evidence>
<dbReference type="Proteomes" id="UP000533469">
    <property type="component" value="Unassembled WGS sequence"/>
</dbReference>
<dbReference type="InterPro" id="IPR036661">
    <property type="entry name" value="Luciferase-like_sf"/>
</dbReference>
<evidence type="ECO:0000313" key="5">
    <source>
        <dbReference type="Proteomes" id="UP000533469"/>
    </source>
</evidence>
<dbReference type="InterPro" id="IPR019949">
    <property type="entry name" value="CmoO-like"/>
</dbReference>
<dbReference type="PANTHER" id="PTHR30137:SF6">
    <property type="entry name" value="LUCIFERASE-LIKE MONOOXYGENASE"/>
    <property type="match status" value="1"/>
</dbReference>
<dbReference type="PANTHER" id="PTHR30137">
    <property type="entry name" value="LUCIFERASE-LIKE MONOOXYGENASE"/>
    <property type="match status" value="1"/>
</dbReference>
<reference evidence="4 5" key="1">
    <citation type="submission" date="2020-08" db="EMBL/GenBank/DDBJ databases">
        <title>Genomic Encyclopedia of Type Strains, Phase IV (KMG-IV): sequencing the most valuable type-strain genomes for metagenomic binning, comparative biology and taxonomic classification.</title>
        <authorList>
            <person name="Goeker M."/>
        </authorList>
    </citation>
    <scope>NUCLEOTIDE SEQUENCE [LARGE SCALE GENOMIC DNA]</scope>
    <source>
        <strain evidence="4 5">DSM 5895</strain>
    </source>
</reference>